<dbReference type="GO" id="GO:0030247">
    <property type="term" value="F:polysaccharide binding"/>
    <property type="evidence" value="ECO:0007669"/>
    <property type="project" value="InterPro"/>
</dbReference>
<dbReference type="InterPro" id="IPR017441">
    <property type="entry name" value="Protein_kinase_ATP_BS"/>
</dbReference>
<dbReference type="InterPro" id="IPR001881">
    <property type="entry name" value="EGF-like_Ca-bd_dom"/>
</dbReference>
<keyword evidence="10" id="KW-0418">Kinase</keyword>
<dbReference type="InterPro" id="IPR025287">
    <property type="entry name" value="WAK_GUB"/>
</dbReference>
<feature type="chain" id="PRO_5043484882" evidence="22">
    <location>
        <begin position="29"/>
        <end position="763"/>
    </location>
</feature>
<dbReference type="SUPFAM" id="SSF57196">
    <property type="entry name" value="EGF/Laminin"/>
    <property type="match status" value="1"/>
</dbReference>
<dbReference type="GO" id="GO:0005524">
    <property type="term" value="F:ATP binding"/>
    <property type="evidence" value="ECO:0007669"/>
    <property type="project" value="UniProtKB-UniRule"/>
</dbReference>
<dbReference type="GO" id="GO:0004674">
    <property type="term" value="F:protein serine/threonine kinase activity"/>
    <property type="evidence" value="ECO:0007669"/>
    <property type="project" value="UniProtKB-KW"/>
</dbReference>
<feature type="binding site" evidence="20">
    <location>
        <position position="453"/>
    </location>
    <ligand>
        <name>ATP</name>
        <dbReference type="ChEBI" id="CHEBI:30616"/>
    </ligand>
</feature>
<keyword evidence="11 20" id="KW-0067">ATP-binding</keyword>
<comment type="subcellular location">
    <subcellularLocation>
        <location evidence="1">Membrane</location>
        <topology evidence="1">Single-pass type I membrane protein</topology>
    </subcellularLocation>
</comment>
<dbReference type="GO" id="GO:0005509">
    <property type="term" value="F:calcium ion binding"/>
    <property type="evidence" value="ECO:0007669"/>
    <property type="project" value="InterPro"/>
</dbReference>
<keyword evidence="8" id="KW-0677">Repeat</keyword>
<accession>A0AAV6X7G0</accession>
<dbReference type="GO" id="GO:0005886">
    <property type="term" value="C:plasma membrane"/>
    <property type="evidence" value="ECO:0007669"/>
    <property type="project" value="TreeGrafter"/>
</dbReference>
<dbReference type="Gene3D" id="3.30.200.20">
    <property type="entry name" value="Phosphorylase Kinase, domain 1"/>
    <property type="match status" value="1"/>
</dbReference>
<dbReference type="FunFam" id="3.30.200.20:FF:000043">
    <property type="entry name" value="Wall-associated receptor kinase 2"/>
    <property type="match status" value="1"/>
</dbReference>
<keyword evidence="4" id="KW-0597">Phosphoprotein</keyword>
<dbReference type="CDD" id="cd14066">
    <property type="entry name" value="STKc_IRAK"/>
    <property type="match status" value="1"/>
</dbReference>
<evidence type="ECO:0000259" key="23">
    <source>
        <dbReference type="PROSITE" id="PS50011"/>
    </source>
</evidence>
<dbReference type="Gene3D" id="2.10.25.10">
    <property type="entry name" value="Laminin"/>
    <property type="match status" value="1"/>
</dbReference>
<dbReference type="InterPro" id="IPR000742">
    <property type="entry name" value="EGF"/>
</dbReference>
<dbReference type="PROSITE" id="PS50026">
    <property type="entry name" value="EGF_3"/>
    <property type="match status" value="1"/>
</dbReference>
<dbReference type="FunFam" id="1.10.510.10:FF:000084">
    <property type="entry name" value="Wall-associated receptor kinase 2"/>
    <property type="match status" value="1"/>
</dbReference>
<keyword evidence="7 22" id="KW-0732">Signal</keyword>
<keyword evidence="26" id="KW-1185">Reference proteome</keyword>
<evidence type="ECO:0000313" key="26">
    <source>
        <dbReference type="Proteomes" id="UP000826271"/>
    </source>
</evidence>
<dbReference type="EMBL" id="WHWC01000008">
    <property type="protein sequence ID" value="KAG8378453.1"/>
    <property type="molecule type" value="Genomic_DNA"/>
</dbReference>
<comment type="function">
    <text evidence="18">Serine/threonine-protein kinase that may function as a signaling receptor of extracellular matrix component. Binding to pectin may have significance in the control of cell expansion, morphogenesis and development.</text>
</comment>
<reference evidence="25" key="1">
    <citation type="submission" date="2019-10" db="EMBL/GenBank/DDBJ databases">
        <authorList>
            <person name="Zhang R."/>
            <person name="Pan Y."/>
            <person name="Wang J."/>
            <person name="Ma R."/>
            <person name="Yu S."/>
        </authorList>
    </citation>
    <scope>NUCLEOTIDE SEQUENCE</scope>
    <source>
        <strain evidence="25">LA-IB0</strain>
        <tissue evidence="25">Leaf</tissue>
    </source>
</reference>
<dbReference type="Gene3D" id="1.10.510.10">
    <property type="entry name" value="Transferase(Phosphotransferase) domain 1"/>
    <property type="match status" value="1"/>
</dbReference>
<dbReference type="Pfam" id="PF13947">
    <property type="entry name" value="GUB_WAK_bind"/>
    <property type="match status" value="1"/>
</dbReference>
<evidence type="ECO:0000256" key="2">
    <source>
        <dbReference type="ARBA" id="ARBA00022527"/>
    </source>
</evidence>
<keyword evidence="13 21" id="KW-0472">Membrane</keyword>
<evidence type="ECO:0000256" key="12">
    <source>
        <dbReference type="ARBA" id="ARBA00022989"/>
    </source>
</evidence>
<dbReference type="SUPFAM" id="SSF56112">
    <property type="entry name" value="Protein kinase-like (PK-like)"/>
    <property type="match status" value="1"/>
</dbReference>
<dbReference type="PROSITE" id="PS01187">
    <property type="entry name" value="EGF_CA"/>
    <property type="match status" value="1"/>
</dbReference>
<evidence type="ECO:0000256" key="15">
    <source>
        <dbReference type="ARBA" id="ARBA00023180"/>
    </source>
</evidence>
<gene>
    <name evidence="25" type="ORF">BUALT_Bualt08G0138800</name>
</gene>
<dbReference type="PROSITE" id="PS00010">
    <property type="entry name" value="ASX_HYDROXYL"/>
    <property type="match status" value="1"/>
</dbReference>
<keyword evidence="9 20" id="KW-0547">Nucleotide-binding</keyword>
<evidence type="ECO:0000256" key="21">
    <source>
        <dbReference type="SAM" id="Phobius"/>
    </source>
</evidence>
<evidence type="ECO:0000259" key="24">
    <source>
        <dbReference type="PROSITE" id="PS50026"/>
    </source>
</evidence>
<dbReference type="InterPro" id="IPR018097">
    <property type="entry name" value="EGF_Ca-bd_CS"/>
</dbReference>
<feature type="signal peptide" evidence="22">
    <location>
        <begin position="1"/>
        <end position="28"/>
    </location>
</feature>
<evidence type="ECO:0000256" key="11">
    <source>
        <dbReference type="ARBA" id="ARBA00022840"/>
    </source>
</evidence>
<dbReference type="GO" id="GO:0007166">
    <property type="term" value="P:cell surface receptor signaling pathway"/>
    <property type="evidence" value="ECO:0007669"/>
    <property type="project" value="InterPro"/>
</dbReference>
<evidence type="ECO:0000313" key="25">
    <source>
        <dbReference type="EMBL" id="KAG8378453.1"/>
    </source>
</evidence>
<dbReference type="CDD" id="cd00054">
    <property type="entry name" value="EGF_CA"/>
    <property type="match status" value="1"/>
</dbReference>
<evidence type="ECO:0000256" key="10">
    <source>
        <dbReference type="ARBA" id="ARBA00022777"/>
    </source>
</evidence>
<keyword evidence="15" id="KW-0325">Glycoprotein</keyword>
<dbReference type="PROSITE" id="PS00107">
    <property type="entry name" value="PROTEIN_KINASE_ATP"/>
    <property type="match status" value="1"/>
</dbReference>
<evidence type="ECO:0000256" key="4">
    <source>
        <dbReference type="ARBA" id="ARBA00022553"/>
    </source>
</evidence>
<evidence type="ECO:0000256" key="20">
    <source>
        <dbReference type="PROSITE-ProRule" id="PRU10141"/>
    </source>
</evidence>
<dbReference type="SMART" id="SM00220">
    <property type="entry name" value="S_TKc"/>
    <property type="match status" value="1"/>
</dbReference>
<evidence type="ECO:0000256" key="14">
    <source>
        <dbReference type="ARBA" id="ARBA00023157"/>
    </source>
</evidence>
<evidence type="ECO:0000256" key="19">
    <source>
        <dbReference type="PROSITE-ProRule" id="PRU00076"/>
    </source>
</evidence>
<dbReference type="FunFam" id="2.10.25.10:FF:000038">
    <property type="entry name" value="Fibrillin 2"/>
    <property type="match status" value="1"/>
</dbReference>
<comment type="caution">
    <text evidence="25">The sequence shown here is derived from an EMBL/GenBank/DDBJ whole genome shotgun (WGS) entry which is preliminary data.</text>
</comment>
<evidence type="ECO:0000256" key="6">
    <source>
        <dbReference type="ARBA" id="ARBA00022692"/>
    </source>
</evidence>
<dbReference type="InterPro" id="IPR000719">
    <property type="entry name" value="Prot_kinase_dom"/>
</dbReference>
<evidence type="ECO:0000256" key="3">
    <source>
        <dbReference type="ARBA" id="ARBA00022536"/>
    </source>
</evidence>
<proteinExistence type="predicted"/>
<evidence type="ECO:0000256" key="5">
    <source>
        <dbReference type="ARBA" id="ARBA00022679"/>
    </source>
</evidence>
<comment type="caution">
    <text evidence="19">Lacks conserved residue(s) required for the propagation of feature annotation.</text>
</comment>
<evidence type="ECO:0000256" key="16">
    <source>
        <dbReference type="ARBA" id="ARBA00047558"/>
    </source>
</evidence>
<dbReference type="InterPro" id="IPR045274">
    <property type="entry name" value="WAK-like"/>
</dbReference>
<dbReference type="Pfam" id="PF00069">
    <property type="entry name" value="Pkinase"/>
    <property type="match status" value="1"/>
</dbReference>
<keyword evidence="12 21" id="KW-1133">Transmembrane helix</keyword>
<dbReference type="InterPro" id="IPR000152">
    <property type="entry name" value="EGF-type_Asp/Asn_hydroxyl_site"/>
</dbReference>
<feature type="domain" description="EGF-like" evidence="24">
    <location>
        <begin position="300"/>
        <end position="337"/>
    </location>
</feature>
<dbReference type="AlphaFoldDB" id="A0AAV6X7G0"/>
<keyword evidence="2" id="KW-0723">Serine/threonine-protein kinase</keyword>
<comment type="catalytic activity">
    <reaction evidence="17">
        <text>L-threonyl-[protein] + ATP = O-phospho-L-threonyl-[protein] + ADP + H(+)</text>
        <dbReference type="Rhea" id="RHEA:46608"/>
        <dbReference type="Rhea" id="RHEA-COMP:11060"/>
        <dbReference type="Rhea" id="RHEA-COMP:11605"/>
        <dbReference type="ChEBI" id="CHEBI:15378"/>
        <dbReference type="ChEBI" id="CHEBI:30013"/>
        <dbReference type="ChEBI" id="CHEBI:30616"/>
        <dbReference type="ChEBI" id="CHEBI:61977"/>
        <dbReference type="ChEBI" id="CHEBI:456216"/>
    </reaction>
</comment>
<keyword evidence="14" id="KW-1015">Disulfide bond</keyword>
<dbReference type="InterPro" id="IPR049883">
    <property type="entry name" value="NOTCH1_EGF-like"/>
</dbReference>
<sequence length="763" mass="84897">MTQFRSIMEFLAFINLVVLLFIITPTISITPPNHPVAKQGCVDRCGNISIPYPFGTTEECYQSYGLFVTCNQTFNPPKLFMQNTTIEITDISPDGQLKVLRSIAHDCYARNGSRIPSSATWIRLPVSMTVNNTANKFTIVGCDTYGFVFGRRLNRNYTTGCTAMCDSTQDLVEGSCMGLGCCQNDIPRDVWRVDIDLRSYNNYSRVWDFNNCSYGFLAEESAFNFSRESLTTLRNVTRLPMVADWAIGNATCEEAQRNFSSYACISDNSRCYKPDNGYGYRCRCEDGYEGNPYLIHGCQDRDECVVPGLNNCKYSCVNTVGGFNCPCPKGYHGDGTIGGEGCTRGQSLVLKLVAGIALGVIVLLLSVCCLYLELKRRKLNRNKQKFFLQNGGVLLQEKLIRRERSQDIVKIFSSSELEKATNDFHSSMIIGQGGFGTVYKGVLPDSRIVAIKKSKRVDPNQIDQFINEVIVLSQINHRNVVRLLGCCLDTEVPLLVYEFIDNGTLSANIHNQAKGRFLSWSMRLKIAAETAGVLSYLHSAASTPIIHRDVKSDNILLDHTLTAKVSDFGASRLVPLDQTELSTMVQGTFGYLDPEYMQTNQLTEKSDVYSFGVVLLELLTGRRAISFDKPEAEKNLANFFLSILKQERLLQVLDDNIVGERNMEQITEVAKLAQGCLYVRGEDRPSMKQVAMELEGLILGGKHSWARTEQNAEEMESLLGEGLKGFAYGDGSSSNAGYDSLKDPNAGYDSLRDHVILPISGGR</sequence>
<keyword evidence="3 19" id="KW-0245">EGF-like domain</keyword>
<dbReference type="PANTHER" id="PTHR27005:SF468">
    <property type="entry name" value="OS01G0310500 PROTEIN"/>
    <property type="match status" value="1"/>
</dbReference>
<dbReference type="Pfam" id="PF07645">
    <property type="entry name" value="EGF_CA"/>
    <property type="match status" value="1"/>
</dbReference>
<evidence type="ECO:0000256" key="17">
    <source>
        <dbReference type="ARBA" id="ARBA00047951"/>
    </source>
</evidence>
<feature type="domain" description="Protein kinase" evidence="23">
    <location>
        <begin position="424"/>
        <end position="706"/>
    </location>
</feature>
<dbReference type="InterPro" id="IPR011009">
    <property type="entry name" value="Kinase-like_dom_sf"/>
</dbReference>
<dbReference type="PROSITE" id="PS00108">
    <property type="entry name" value="PROTEIN_KINASE_ST"/>
    <property type="match status" value="1"/>
</dbReference>
<protein>
    <submittedName>
        <fullName evidence="25">Uncharacterized protein</fullName>
    </submittedName>
</protein>
<evidence type="ECO:0000256" key="1">
    <source>
        <dbReference type="ARBA" id="ARBA00004479"/>
    </source>
</evidence>
<name>A0AAV6X7G0_9LAMI</name>
<evidence type="ECO:0000256" key="7">
    <source>
        <dbReference type="ARBA" id="ARBA00022729"/>
    </source>
</evidence>
<dbReference type="PROSITE" id="PS50011">
    <property type="entry name" value="PROTEIN_KINASE_DOM"/>
    <property type="match status" value="1"/>
</dbReference>
<evidence type="ECO:0000256" key="9">
    <source>
        <dbReference type="ARBA" id="ARBA00022741"/>
    </source>
</evidence>
<comment type="catalytic activity">
    <reaction evidence="16">
        <text>L-seryl-[protein] + ATP = O-phospho-L-seryl-[protein] + ADP + H(+)</text>
        <dbReference type="Rhea" id="RHEA:17989"/>
        <dbReference type="Rhea" id="RHEA-COMP:9863"/>
        <dbReference type="Rhea" id="RHEA-COMP:11604"/>
        <dbReference type="ChEBI" id="CHEBI:15378"/>
        <dbReference type="ChEBI" id="CHEBI:29999"/>
        <dbReference type="ChEBI" id="CHEBI:30616"/>
        <dbReference type="ChEBI" id="CHEBI:83421"/>
        <dbReference type="ChEBI" id="CHEBI:456216"/>
    </reaction>
</comment>
<evidence type="ECO:0000256" key="18">
    <source>
        <dbReference type="ARBA" id="ARBA00058961"/>
    </source>
</evidence>
<evidence type="ECO:0000256" key="13">
    <source>
        <dbReference type="ARBA" id="ARBA00023136"/>
    </source>
</evidence>
<feature type="transmembrane region" description="Helical" evidence="21">
    <location>
        <begin position="352"/>
        <end position="374"/>
    </location>
</feature>
<organism evidence="25 26">
    <name type="scientific">Buddleja alternifolia</name>
    <dbReference type="NCBI Taxonomy" id="168488"/>
    <lineage>
        <taxon>Eukaryota</taxon>
        <taxon>Viridiplantae</taxon>
        <taxon>Streptophyta</taxon>
        <taxon>Embryophyta</taxon>
        <taxon>Tracheophyta</taxon>
        <taxon>Spermatophyta</taxon>
        <taxon>Magnoliopsida</taxon>
        <taxon>eudicotyledons</taxon>
        <taxon>Gunneridae</taxon>
        <taxon>Pentapetalae</taxon>
        <taxon>asterids</taxon>
        <taxon>lamiids</taxon>
        <taxon>Lamiales</taxon>
        <taxon>Scrophulariaceae</taxon>
        <taxon>Buddlejeae</taxon>
        <taxon>Buddleja</taxon>
    </lineage>
</organism>
<dbReference type="SMART" id="SM00179">
    <property type="entry name" value="EGF_CA"/>
    <property type="match status" value="1"/>
</dbReference>
<dbReference type="InterPro" id="IPR008271">
    <property type="entry name" value="Ser/Thr_kinase_AS"/>
</dbReference>
<evidence type="ECO:0000256" key="8">
    <source>
        <dbReference type="ARBA" id="ARBA00022737"/>
    </source>
</evidence>
<dbReference type="PANTHER" id="PTHR27005">
    <property type="entry name" value="WALL-ASSOCIATED RECEPTOR KINASE-LIKE 21"/>
    <property type="match status" value="1"/>
</dbReference>
<dbReference type="Proteomes" id="UP000826271">
    <property type="component" value="Unassembled WGS sequence"/>
</dbReference>
<keyword evidence="6 21" id="KW-0812">Transmembrane</keyword>
<dbReference type="SMART" id="SM00181">
    <property type="entry name" value="EGF"/>
    <property type="match status" value="2"/>
</dbReference>
<evidence type="ECO:0000256" key="22">
    <source>
        <dbReference type="SAM" id="SignalP"/>
    </source>
</evidence>
<keyword evidence="5" id="KW-0808">Transferase</keyword>